<feature type="chain" id="PRO_5023392689" description="Arginine biosynthesis bifunctional protein ArgJ beta chain" evidence="9">
    <location>
        <begin position="80"/>
        <end position="308"/>
    </location>
</feature>
<evidence type="ECO:0000256" key="5">
    <source>
        <dbReference type="ARBA" id="ARBA00022813"/>
    </source>
</evidence>
<evidence type="ECO:0000256" key="9">
    <source>
        <dbReference type="HAMAP-Rule" id="MF_03124"/>
    </source>
</evidence>
<dbReference type="HAMAP" id="MF_01106">
    <property type="entry name" value="ArgJ"/>
    <property type="match status" value="1"/>
</dbReference>
<feature type="active site" description="Nucleophile" evidence="9">
    <location>
        <position position="80"/>
    </location>
</feature>
<dbReference type="CDD" id="cd02152">
    <property type="entry name" value="OAT"/>
    <property type="match status" value="1"/>
</dbReference>
<dbReference type="GO" id="GO:0004042">
    <property type="term" value="F:L-glutamate N-acetyltransferase activity"/>
    <property type="evidence" value="ECO:0007669"/>
    <property type="project" value="UniProtKB-UniRule"/>
</dbReference>
<comment type="subcellular location">
    <subcellularLocation>
        <location evidence="9">Mitochondrion matrix</location>
    </subcellularLocation>
</comment>
<dbReference type="GO" id="GO:0006526">
    <property type="term" value="P:L-arginine biosynthetic process"/>
    <property type="evidence" value="ECO:0007669"/>
    <property type="project" value="UniProtKB-UniRule"/>
</dbReference>
<keyword evidence="7 9" id="KW-0511">Multifunctional enzyme</keyword>
<comment type="pathway">
    <text evidence="9">Amino-acid biosynthesis; L-arginine biosynthesis; L-ornithine and N-acetyl-L-glutamate from L-glutamate and N(2)-acetyl-L-ornithine (cyclic): step 1/1.</text>
</comment>
<dbReference type="EC" id="2.3.1.35" evidence="9"/>
<feature type="binding site" evidence="9">
    <location>
        <position position="69"/>
    </location>
    <ligand>
        <name>substrate</name>
    </ligand>
</feature>
<dbReference type="Pfam" id="PF01960">
    <property type="entry name" value="ArgJ"/>
    <property type="match status" value="1"/>
</dbReference>
<name>A0A4P9XFW7_9FUNG</name>
<feature type="binding site" evidence="9">
    <location>
        <position position="171"/>
    </location>
    <ligand>
        <name>substrate</name>
    </ligand>
</feature>
<comment type="similarity">
    <text evidence="1 9">Belongs to the ArgJ family.</text>
</comment>
<dbReference type="GO" id="GO:0004358">
    <property type="term" value="F:L-glutamate N-acetyltransferase activity, acting on acetyl-L-ornithine as donor"/>
    <property type="evidence" value="ECO:0007669"/>
    <property type="project" value="UniProtKB-UniRule"/>
</dbReference>
<evidence type="ECO:0000256" key="3">
    <source>
        <dbReference type="ARBA" id="ARBA00022605"/>
    </source>
</evidence>
<feature type="binding site" evidence="9">
    <location>
        <position position="42"/>
    </location>
    <ligand>
        <name>substrate</name>
    </ligand>
</feature>
<dbReference type="InterPro" id="IPR002813">
    <property type="entry name" value="Arg_biosynth_ArgJ"/>
</dbReference>
<comment type="catalytic activity">
    <reaction evidence="9">
        <text>N(2)-acetyl-L-ornithine + L-glutamate = N-acetyl-L-glutamate + L-ornithine</text>
        <dbReference type="Rhea" id="RHEA:15349"/>
        <dbReference type="ChEBI" id="CHEBI:29985"/>
        <dbReference type="ChEBI" id="CHEBI:44337"/>
        <dbReference type="ChEBI" id="CHEBI:46911"/>
        <dbReference type="ChEBI" id="CHEBI:57805"/>
        <dbReference type="EC" id="2.3.1.35"/>
    </reaction>
</comment>
<gene>
    <name evidence="10" type="ORF">THASP1DRAFT_21063</name>
</gene>
<evidence type="ECO:0000256" key="7">
    <source>
        <dbReference type="ARBA" id="ARBA00023268"/>
    </source>
</evidence>
<keyword evidence="6 9" id="KW-0496">Mitochondrion</keyword>
<keyword evidence="3 9" id="KW-0028">Amino-acid biosynthesis</keyword>
<comment type="catalytic activity">
    <reaction evidence="9">
        <text>L-glutamate + acetyl-CoA = N-acetyl-L-glutamate + CoA + H(+)</text>
        <dbReference type="Rhea" id="RHEA:24292"/>
        <dbReference type="ChEBI" id="CHEBI:15378"/>
        <dbReference type="ChEBI" id="CHEBI:29985"/>
        <dbReference type="ChEBI" id="CHEBI:44337"/>
        <dbReference type="ChEBI" id="CHEBI:57287"/>
        <dbReference type="ChEBI" id="CHEBI:57288"/>
        <dbReference type="EC" id="2.3.1.1"/>
    </reaction>
</comment>
<dbReference type="UniPathway" id="UPA00068">
    <property type="reaction ID" value="UER00106"/>
</dbReference>
<feature type="binding site" evidence="9">
    <location>
        <position position="308"/>
    </location>
    <ligand>
        <name>substrate</name>
    </ligand>
</feature>
<dbReference type="NCBIfam" id="NF003802">
    <property type="entry name" value="PRK05388.1"/>
    <property type="match status" value="1"/>
</dbReference>
<evidence type="ECO:0000256" key="4">
    <source>
        <dbReference type="ARBA" id="ARBA00022679"/>
    </source>
</evidence>
<evidence type="ECO:0000313" key="10">
    <source>
        <dbReference type="EMBL" id="RKP04484.1"/>
    </source>
</evidence>
<dbReference type="InterPro" id="IPR016117">
    <property type="entry name" value="ArgJ-like_dom_sf"/>
</dbReference>
<evidence type="ECO:0000256" key="1">
    <source>
        <dbReference type="ARBA" id="ARBA00006774"/>
    </source>
</evidence>
<keyword evidence="2 9" id="KW-0055">Arginine biosynthesis</keyword>
<comment type="subunit">
    <text evidence="9">Heterodimer of an alpha and a beta chain.</text>
</comment>
<keyword evidence="8 9" id="KW-0012">Acyltransferase</keyword>
<dbReference type="OrthoDB" id="4199794at2759"/>
<accession>A0A4P9XFW7</accession>
<proteinExistence type="inferred from homology"/>
<dbReference type="EMBL" id="KZ993693">
    <property type="protein sequence ID" value="RKP04484.1"/>
    <property type="molecule type" value="Genomic_DNA"/>
</dbReference>
<comment type="PTM">
    <text evidence="9">The alpha and beta chains are autoproteolytically processed from a single precursor protein within the mitochondrion.</text>
</comment>
<comment type="function">
    <text evidence="9">Catalyzes two activities which are involved in the cyclic version of arginine biosynthesis: the synthesis of acetylglutamate from glutamate and acetyl-CoA, and of ornithine by transacetylation between acetylornithine and glutamate.</text>
</comment>
<organism evidence="10 11">
    <name type="scientific">Thamnocephalis sphaerospora</name>
    <dbReference type="NCBI Taxonomy" id="78915"/>
    <lineage>
        <taxon>Eukaryota</taxon>
        <taxon>Fungi</taxon>
        <taxon>Fungi incertae sedis</taxon>
        <taxon>Zoopagomycota</taxon>
        <taxon>Zoopagomycotina</taxon>
        <taxon>Zoopagomycetes</taxon>
        <taxon>Zoopagales</taxon>
        <taxon>Sigmoideomycetaceae</taxon>
        <taxon>Thamnocephalis</taxon>
    </lineage>
</organism>
<dbReference type="Proteomes" id="UP000271241">
    <property type="component" value="Unassembled WGS sequence"/>
</dbReference>
<dbReference type="SUPFAM" id="SSF56266">
    <property type="entry name" value="DmpA/ArgJ-like"/>
    <property type="match status" value="1"/>
</dbReference>
<dbReference type="AlphaFoldDB" id="A0A4P9XFW7"/>
<feature type="binding site" evidence="9">
    <location>
        <position position="303"/>
    </location>
    <ligand>
        <name>substrate</name>
    </ligand>
</feature>
<feature type="binding site" evidence="9">
    <location>
        <position position="80"/>
    </location>
    <ligand>
        <name>substrate</name>
    </ligand>
</feature>
<keyword evidence="5 9" id="KW-0068">Autocatalytic cleavage</keyword>
<feature type="chain" id="PRO_5023392690" description="Arginine biosynthesis bifunctional protein ArgJ alpha chain" evidence="9">
    <location>
        <begin position="1"/>
        <end position="79"/>
    </location>
</feature>
<dbReference type="Gene3D" id="3.10.20.340">
    <property type="entry name" value="ArgJ beta chain, C-terminal domain"/>
    <property type="match status" value="1"/>
</dbReference>
<sequence length="308" mass="33179">MSTGVIGQHLPMDRIADGVPQLYKSLDGGHDAWLKAAWGICTTDTFPKLRSRTFKLPSGRQHRLAGMAKGAGMIHPNMATMLSFICTDAAVRSDALQAALSHAADRSFNAISIDGDMSTNDTVTLLANGAAWQDAASKQPIGLSDADYASFRDQLTDFSAELAQLVVRDGEGATKFVTVSVENALDFTQAKTVASTVCTSALVKTALFGQDANWGRVLCAIGYAPGSATNIRPERVSVTFSATERPNEPLPVLRNGEPVPVDESFAAELLRNEDINIHIDLGLGHEQTKMWTCDFSHEYVSINADYRS</sequence>
<feature type="site" description="Involved in the stabilization of negative charge on the oxyanion by the formation of the oxyanion hole" evidence="9">
    <location>
        <position position="3"/>
    </location>
</feature>
<keyword evidence="4 9" id="KW-0808">Transferase</keyword>
<dbReference type="NCBIfam" id="TIGR00120">
    <property type="entry name" value="ArgJ"/>
    <property type="match status" value="1"/>
</dbReference>
<dbReference type="FunFam" id="3.10.20.340:FF:000002">
    <property type="entry name" value="Arginine biosynthesis bifunctional protein ArgJ, mitochondrial"/>
    <property type="match status" value="1"/>
</dbReference>
<dbReference type="PANTHER" id="PTHR23100">
    <property type="entry name" value="ARGININE BIOSYNTHESIS BIFUNCTIONAL PROTEIN ARGJ"/>
    <property type="match status" value="1"/>
</dbReference>
<feature type="site" description="Cleavage; by autolysis" evidence="9">
    <location>
        <begin position="79"/>
        <end position="80"/>
    </location>
</feature>
<dbReference type="GO" id="GO:0006592">
    <property type="term" value="P:ornithine biosynthetic process"/>
    <property type="evidence" value="ECO:0007669"/>
    <property type="project" value="TreeGrafter"/>
</dbReference>
<keyword evidence="11" id="KW-1185">Reference proteome</keyword>
<protein>
    <recommendedName>
        <fullName evidence="9">Arginine biosynthesis bifunctional protein ArgJ, mitochondrial</fullName>
    </recommendedName>
    <domain>
        <recommendedName>
            <fullName evidence="9">Glutamate N-acetyltransferase</fullName>
            <shortName evidence="9">GAT</shortName>
            <ecNumber evidence="9">2.3.1.35</ecNumber>
        </recommendedName>
        <alternativeName>
            <fullName evidence="9">Ornithine acetyltransferase</fullName>
            <shortName evidence="9">OATase</shortName>
        </alternativeName>
        <alternativeName>
            <fullName evidence="9">Ornithine transacetylase</fullName>
        </alternativeName>
    </domain>
    <domain>
        <recommendedName>
            <fullName evidence="9">Amino-acid acetyltransferase</fullName>
            <ecNumber evidence="9">2.3.1.1</ecNumber>
        </recommendedName>
        <alternativeName>
            <fullName evidence="9">N-acetylglutamate synthase</fullName>
            <shortName evidence="9">AGS</shortName>
        </alternativeName>
    </domain>
    <component>
        <recommendedName>
            <fullName evidence="9">Arginine biosynthesis bifunctional protein ArgJ alpha chain</fullName>
        </recommendedName>
    </component>
    <component>
        <recommendedName>
            <fullName evidence="9">Arginine biosynthesis bifunctional protein ArgJ beta chain</fullName>
        </recommendedName>
    </component>
</protein>
<evidence type="ECO:0000256" key="2">
    <source>
        <dbReference type="ARBA" id="ARBA00022571"/>
    </source>
</evidence>
<evidence type="ECO:0000313" key="11">
    <source>
        <dbReference type="Proteomes" id="UP000271241"/>
    </source>
</evidence>
<feature type="site" description="Involved in the stabilization of negative charge on the oxyanion by the formation of the oxyanion hole" evidence="9">
    <location>
        <position position="4"/>
    </location>
</feature>
<comment type="pathway">
    <text evidence="9">Amino-acid biosynthesis; L-arginine biosynthesis; N(2)-acetyl-L-ornithine from L-glutamate: step 1/4.</text>
</comment>
<dbReference type="EC" id="2.3.1.1" evidence="9"/>
<reference evidence="11" key="1">
    <citation type="journal article" date="2018" name="Nat. Microbiol.">
        <title>Leveraging single-cell genomics to expand the fungal tree of life.</title>
        <authorList>
            <person name="Ahrendt S.R."/>
            <person name="Quandt C.A."/>
            <person name="Ciobanu D."/>
            <person name="Clum A."/>
            <person name="Salamov A."/>
            <person name="Andreopoulos B."/>
            <person name="Cheng J.F."/>
            <person name="Woyke T."/>
            <person name="Pelin A."/>
            <person name="Henrissat B."/>
            <person name="Reynolds N.K."/>
            <person name="Benny G.L."/>
            <person name="Smith M.E."/>
            <person name="James T.Y."/>
            <person name="Grigoriev I.V."/>
        </authorList>
    </citation>
    <scope>NUCLEOTIDE SEQUENCE [LARGE SCALE GENOMIC DNA]</scope>
    <source>
        <strain evidence="11">RSA 1356</strain>
    </source>
</reference>
<evidence type="ECO:0000256" key="8">
    <source>
        <dbReference type="ARBA" id="ARBA00023315"/>
    </source>
</evidence>
<dbReference type="GO" id="GO:0005759">
    <property type="term" value="C:mitochondrial matrix"/>
    <property type="evidence" value="ECO:0007669"/>
    <property type="project" value="UniProtKB-SubCell"/>
</dbReference>
<dbReference type="STRING" id="78915.A0A4P9XFW7"/>
<dbReference type="PANTHER" id="PTHR23100:SF0">
    <property type="entry name" value="ARGININE BIOSYNTHESIS BIFUNCTIONAL PROTEIN ARGJ, MITOCHONDRIAL"/>
    <property type="match status" value="1"/>
</dbReference>
<dbReference type="Gene3D" id="3.60.70.12">
    <property type="entry name" value="L-amino peptidase D-ALA esterase/amidase"/>
    <property type="match status" value="1"/>
</dbReference>
<evidence type="ECO:0000256" key="6">
    <source>
        <dbReference type="ARBA" id="ARBA00023128"/>
    </source>
</evidence>
<dbReference type="InterPro" id="IPR042195">
    <property type="entry name" value="ArgJ_beta_C"/>
</dbReference>